<dbReference type="InterPro" id="IPR027381">
    <property type="entry name" value="LytR/CpsA/Psr_C"/>
</dbReference>
<dbReference type="Gene3D" id="3.40.630.190">
    <property type="entry name" value="LCP protein"/>
    <property type="match status" value="1"/>
</dbReference>
<feature type="domain" description="Cell envelope-related transcriptional attenuator" evidence="4">
    <location>
        <begin position="100"/>
        <end position="254"/>
    </location>
</feature>
<keyword evidence="3" id="KW-1133">Transmembrane helix</keyword>
<dbReference type="Pfam" id="PF03816">
    <property type="entry name" value="LytR_cpsA_psr"/>
    <property type="match status" value="1"/>
</dbReference>
<feature type="compositionally biased region" description="Basic and acidic residues" evidence="2">
    <location>
        <begin position="335"/>
        <end position="346"/>
    </location>
</feature>
<dbReference type="RefSeq" id="WP_175419447.1">
    <property type="nucleotide sequence ID" value="NZ_CP034412.1"/>
</dbReference>
<dbReference type="InterPro" id="IPR050922">
    <property type="entry name" value="LytR/CpsA/Psr_CW_biosynth"/>
</dbReference>
<keyword evidence="3" id="KW-0812">Transmembrane</keyword>
<dbReference type="PANTHER" id="PTHR33392">
    <property type="entry name" value="POLYISOPRENYL-TEICHOIC ACID--PEPTIDOGLYCAN TEICHOIC ACID TRANSFERASE TAGU"/>
    <property type="match status" value="1"/>
</dbReference>
<dbReference type="InterPro" id="IPR004474">
    <property type="entry name" value="LytR_CpsA_psr"/>
</dbReference>
<evidence type="ECO:0000259" key="4">
    <source>
        <dbReference type="Pfam" id="PF03816"/>
    </source>
</evidence>
<feature type="region of interest" description="Disordered" evidence="2">
    <location>
        <begin position="444"/>
        <end position="473"/>
    </location>
</feature>
<evidence type="ECO:0000313" key="6">
    <source>
        <dbReference type="EMBL" id="QCY48387.1"/>
    </source>
</evidence>
<evidence type="ECO:0000256" key="3">
    <source>
        <dbReference type="SAM" id="Phobius"/>
    </source>
</evidence>
<evidence type="ECO:0000313" key="7">
    <source>
        <dbReference type="Proteomes" id="UP000307000"/>
    </source>
</evidence>
<protein>
    <submittedName>
        <fullName evidence="6">Transcriptional attenuator, LytR family</fullName>
    </submittedName>
</protein>
<keyword evidence="3" id="KW-0472">Membrane</keyword>
<gene>
    <name evidence="6" type="ORF">GcLGCM259_2680</name>
</gene>
<feature type="region of interest" description="Disordered" evidence="2">
    <location>
        <begin position="335"/>
        <end position="356"/>
    </location>
</feature>
<evidence type="ECO:0000256" key="2">
    <source>
        <dbReference type="SAM" id="MobiDB-lite"/>
    </source>
</evidence>
<dbReference type="AlphaFoldDB" id="A0A5B7WWW2"/>
<comment type="similarity">
    <text evidence="1">Belongs to the LytR/CpsA/Psr (LCP) family.</text>
</comment>
<dbReference type="NCBIfam" id="TIGR00350">
    <property type="entry name" value="lytR_cpsA_psr"/>
    <property type="match status" value="1"/>
</dbReference>
<dbReference type="PANTHER" id="PTHR33392:SF6">
    <property type="entry name" value="POLYISOPRENYL-TEICHOIC ACID--PEPTIDOGLYCAN TEICHOIC ACID TRANSFERASE TAGU"/>
    <property type="match status" value="1"/>
</dbReference>
<feature type="transmembrane region" description="Helical" evidence="3">
    <location>
        <begin position="27"/>
        <end position="49"/>
    </location>
</feature>
<dbReference type="Pfam" id="PF13399">
    <property type="entry name" value="LytR_C"/>
    <property type="match status" value="1"/>
</dbReference>
<dbReference type="EMBL" id="CP034412">
    <property type="protein sequence ID" value="QCY48387.1"/>
    <property type="molecule type" value="Genomic_DNA"/>
</dbReference>
<keyword evidence="7" id="KW-1185">Reference proteome</keyword>
<accession>A0A5B7WWW2</accession>
<name>A0A5B7WWW2_9MICC</name>
<sequence>MNNPQGMKRGRAAEGRNRVHAPRRRRALISIIVAVLFCGLVGTTAMAVLHLQRNITTAPLGSRFPAEDPVPDGERNILLLGSDARDESSTAYGSDHGSRRSDAMVLVHFAAENERIDAVQLPRDTLMQLPACEDHGHGAYPGGYGMINSALNYGPACSVTAVEELSGVRIDNFIELDFEGFITVVDALDGLPVCLPEALKDPKAKLDLPAGQQTVNGKDALALARTRHAVGDGSDIARMDHQQMVMSAIVQHVTSREVLTRPDRLYSFLDAATSAMTVDPGLESLSSLVSLARQLADVPTSQISFLTMPWSPAPQNPNRVVPSAEAQTVFASLRADRPLSGEEKNAKKQKTKPARSAPVRITNGAGLSGLAAEYSAEVSALGHTVSGIDTARQLQASTVLLVDGSDAALVTAKTLASDLHLDLTPQVGAAAGVQLVLGQDIDQLDQKTAAPQRTPEAKEGPTPRSADAGLCSG</sequence>
<evidence type="ECO:0000256" key="1">
    <source>
        <dbReference type="ARBA" id="ARBA00006068"/>
    </source>
</evidence>
<reference evidence="6 7" key="1">
    <citation type="submission" date="2018-12" db="EMBL/GenBank/DDBJ databases">
        <title>Complete Genome Sequence of Glutamicibacter creatinolyticus strain LGCM259,isolated from an abscess of a 12-year-old mare in Italy.</title>
        <authorList>
            <person name="Santos R.G."/>
            <person name="Silva A.L."/>
            <person name="Seyffert N."/>
            <person name="Castro T.L.P."/>
            <person name="Attili A.R."/>
            <person name="Rifici C."/>
            <person name="Mazzullo G."/>
            <person name="Brenig B."/>
            <person name="Venanzi F."/>
            <person name="Azevedo V."/>
        </authorList>
    </citation>
    <scope>NUCLEOTIDE SEQUENCE [LARGE SCALE GENOMIC DNA]</scope>
    <source>
        <strain evidence="6 7">LGCM 259</strain>
    </source>
</reference>
<evidence type="ECO:0000259" key="5">
    <source>
        <dbReference type="Pfam" id="PF13399"/>
    </source>
</evidence>
<dbReference type="Gene3D" id="3.30.70.2390">
    <property type="match status" value="1"/>
</dbReference>
<organism evidence="6 7">
    <name type="scientific">Glutamicibacter creatinolyticus</name>
    <dbReference type="NCBI Taxonomy" id="162496"/>
    <lineage>
        <taxon>Bacteria</taxon>
        <taxon>Bacillati</taxon>
        <taxon>Actinomycetota</taxon>
        <taxon>Actinomycetes</taxon>
        <taxon>Micrococcales</taxon>
        <taxon>Micrococcaceae</taxon>
        <taxon>Glutamicibacter</taxon>
    </lineage>
</organism>
<feature type="domain" description="LytR/CpsA/Psr regulator C-terminal" evidence="5">
    <location>
        <begin position="357"/>
        <end position="440"/>
    </location>
</feature>
<dbReference type="Proteomes" id="UP000307000">
    <property type="component" value="Chromosome"/>
</dbReference>
<dbReference type="KEGG" id="gcr:GcLGCM259_2680"/>
<proteinExistence type="inferred from homology"/>